<evidence type="ECO:0000313" key="2">
    <source>
        <dbReference type="EMBL" id="EEV19977.1"/>
    </source>
</evidence>
<evidence type="ECO:0000313" key="3">
    <source>
        <dbReference type="Proteomes" id="UP000004509"/>
    </source>
</evidence>
<reference evidence="2 3" key="1">
    <citation type="submission" date="2009-07" db="EMBL/GenBank/DDBJ databases">
        <authorList>
            <person name="Madupu R."/>
            <person name="Sebastian Y."/>
            <person name="Durkin A.S."/>
            <person name="Torralba M."/>
            <person name="Methe B."/>
            <person name="Sutton G.G."/>
            <person name="Strausberg R.L."/>
            <person name="Nelson K.E."/>
        </authorList>
    </citation>
    <scope>NUCLEOTIDE SEQUENCE [LARGE SCALE GENOMIC DNA]</scope>
    <source>
        <strain evidence="2 3">ATCC 35580</strain>
    </source>
</reference>
<proteinExistence type="predicted"/>
<comment type="caution">
    <text evidence="2">The sequence shown here is derived from an EMBL/GenBank/DDBJ whole genome shotgun (WGS) entry which is preliminary data.</text>
</comment>
<dbReference type="Proteomes" id="UP000004509">
    <property type="component" value="Unassembled WGS sequence"/>
</dbReference>
<dbReference type="AlphaFoldDB" id="C8PRI4"/>
<accession>C8PRI4</accession>
<sequence length="155" mass="17801">MKSTKMVVVFLFAVLAAASVMGCKHAMTQEEYLAANKQMGARVKTPAERETAVKNAEWNYFYKDFAKRYDLQRTDVSKEEIKLFVEEWNKDNEANAKKTGKFDPEPEAYGKITYTGSGEKQEDYVLLTSKQAIKDKFSYKFDITIVGDPQNYSFQ</sequence>
<protein>
    <recommendedName>
        <fullName evidence="4">Lipoprotein</fullName>
    </recommendedName>
</protein>
<evidence type="ECO:0008006" key="4">
    <source>
        <dbReference type="Google" id="ProtNLM"/>
    </source>
</evidence>
<name>C8PRI4_9SPIR</name>
<feature type="signal peptide" evidence="1">
    <location>
        <begin position="1"/>
        <end position="26"/>
    </location>
</feature>
<feature type="chain" id="PRO_5002989417" description="Lipoprotein" evidence="1">
    <location>
        <begin position="27"/>
        <end position="155"/>
    </location>
</feature>
<gene>
    <name evidence="2" type="ORF">TREVI0001_2619</name>
</gene>
<dbReference type="RefSeq" id="WP_006189200.1">
    <property type="nucleotide sequence ID" value="NZ_ACYH01000043.1"/>
</dbReference>
<evidence type="ECO:0000256" key="1">
    <source>
        <dbReference type="SAM" id="SignalP"/>
    </source>
</evidence>
<dbReference type="EMBL" id="ACYH01000043">
    <property type="protein sequence ID" value="EEV19977.1"/>
    <property type="molecule type" value="Genomic_DNA"/>
</dbReference>
<keyword evidence="1" id="KW-0732">Signal</keyword>
<dbReference type="PROSITE" id="PS51257">
    <property type="entry name" value="PROKAR_LIPOPROTEIN"/>
    <property type="match status" value="1"/>
</dbReference>
<organism evidence="2 3">
    <name type="scientific">Treponema vincentii ATCC 35580</name>
    <dbReference type="NCBI Taxonomy" id="596324"/>
    <lineage>
        <taxon>Bacteria</taxon>
        <taxon>Pseudomonadati</taxon>
        <taxon>Spirochaetota</taxon>
        <taxon>Spirochaetia</taxon>
        <taxon>Spirochaetales</taxon>
        <taxon>Treponemataceae</taxon>
        <taxon>Treponema</taxon>
    </lineage>
</organism>